<sequence length="557" mass="65056">MPDIKALILADTIVDPILRFLSDRSTTPFIEAKTGPYNQVQQILMDPHHSVWKEENELLIVWTTPERSIPSFEKVLGYEEFEINSLMDEVDYFARNIIESSQRSKLTFVVSWSMPPHYREIQTLAYKHNVGHTNILMQMNLRLAQHFSNYNHIVLLDSNYWYISLQKKSFDHKMFALGKINYSRDYFEKAAYEMKSVIRAFQGQTKKVIICDLDNTLWGGIIGDDGIDNINLGGINPIGESFIQFQKELKKLRERGILLAISSKNDESIAKDMIENHPEMILRMFDFSSYRINWKDKAENIAEMVNELNIGLQSVVFLDDNPTERERVKQAFPEIYTPDLPEDYTAYPTFIRMLDCFETIEITREDRVRTEMYQKESERKISLSNASSIDDWLKSLDIIVKVLPLEKNLLTRAVQLLNKTNQFNMATNRYTEDEYWNWSSFDQNQVYVFQVQDKFGDSGITALISFSVSNNQAEIVDFVMSCRVMGKKIEEALLFNVLSKIKKMNIDSVRARYQKTDKNQPFFDFIKDKYTDSSDYLLDMNKVPSPDFINVINEVQN</sequence>
<dbReference type="InterPro" id="IPR010037">
    <property type="entry name" value="FkbH_domain"/>
</dbReference>
<dbReference type="InterPro" id="IPR036412">
    <property type="entry name" value="HAD-like_sf"/>
</dbReference>
<dbReference type="Proteomes" id="UP000241645">
    <property type="component" value="Unassembled WGS sequence"/>
</dbReference>
<dbReference type="InterPro" id="IPR023214">
    <property type="entry name" value="HAD_sf"/>
</dbReference>
<dbReference type="NCBIfam" id="TIGR01686">
    <property type="entry name" value="FkbH"/>
    <property type="match status" value="1"/>
</dbReference>
<name>A0ABX5FMU2_9BACL</name>
<dbReference type="GeneID" id="95751904"/>
<gene>
    <name evidence="1" type="ORF">C7R92_17570</name>
</gene>
<reference evidence="1 2" key="1">
    <citation type="submission" date="2018-03" db="EMBL/GenBank/DDBJ databases">
        <title>Brevisbacillus phylogenomics.</title>
        <authorList>
            <person name="Dunlap C."/>
        </authorList>
    </citation>
    <scope>NUCLEOTIDE SEQUENCE [LARGE SCALE GENOMIC DNA]</scope>
    <source>
        <strain evidence="1 2">NRRL B-41110</strain>
    </source>
</reference>
<dbReference type="InterPro" id="IPR010033">
    <property type="entry name" value="HAD_SF_ppase_IIIC"/>
</dbReference>
<evidence type="ECO:0000313" key="1">
    <source>
        <dbReference type="EMBL" id="PSK08460.1"/>
    </source>
</evidence>
<dbReference type="SUPFAM" id="SSF56784">
    <property type="entry name" value="HAD-like"/>
    <property type="match status" value="1"/>
</dbReference>
<protein>
    <submittedName>
        <fullName evidence="1">FkbH-like protein</fullName>
    </submittedName>
</protein>
<dbReference type="NCBIfam" id="TIGR01681">
    <property type="entry name" value="HAD-SF-IIIC"/>
    <property type="match status" value="1"/>
</dbReference>
<comment type="caution">
    <text evidence="1">The sequence shown here is derived from an EMBL/GenBank/DDBJ whole genome shotgun (WGS) entry which is preliminary data.</text>
</comment>
<organism evidence="1 2">
    <name type="scientific">Brevibacillus porteri</name>
    <dbReference type="NCBI Taxonomy" id="2126350"/>
    <lineage>
        <taxon>Bacteria</taxon>
        <taxon>Bacillati</taxon>
        <taxon>Bacillota</taxon>
        <taxon>Bacilli</taxon>
        <taxon>Bacillales</taxon>
        <taxon>Paenibacillaceae</taxon>
        <taxon>Brevibacillus</taxon>
    </lineage>
</organism>
<dbReference type="RefSeq" id="WP_106835143.1">
    <property type="nucleotide sequence ID" value="NZ_JARMEW010000041.1"/>
</dbReference>
<proteinExistence type="predicted"/>
<dbReference type="InterPro" id="IPR036514">
    <property type="entry name" value="SGNH_hydro_sf"/>
</dbReference>
<accession>A0ABX5FMU2</accession>
<dbReference type="EMBL" id="PXZO01000033">
    <property type="protein sequence ID" value="PSK08460.1"/>
    <property type="molecule type" value="Genomic_DNA"/>
</dbReference>
<dbReference type="Gene3D" id="3.40.50.1110">
    <property type="entry name" value="SGNH hydrolase"/>
    <property type="match status" value="1"/>
</dbReference>
<evidence type="ECO:0000313" key="2">
    <source>
        <dbReference type="Proteomes" id="UP000241645"/>
    </source>
</evidence>
<dbReference type="Gene3D" id="3.40.50.1000">
    <property type="entry name" value="HAD superfamily/HAD-like"/>
    <property type="match status" value="1"/>
</dbReference>
<keyword evidence="2" id="KW-1185">Reference proteome</keyword>